<dbReference type="Proteomes" id="UP000594638">
    <property type="component" value="Unassembled WGS sequence"/>
</dbReference>
<protein>
    <submittedName>
        <fullName evidence="1">Uncharacterized protein</fullName>
    </submittedName>
</protein>
<comment type="caution">
    <text evidence="1">The sequence shown here is derived from an EMBL/GenBank/DDBJ whole genome shotgun (WGS) entry which is preliminary data.</text>
</comment>
<proteinExistence type="predicted"/>
<evidence type="ECO:0000313" key="1">
    <source>
        <dbReference type="EMBL" id="CAA2974646.1"/>
    </source>
</evidence>
<keyword evidence="2" id="KW-1185">Reference proteome</keyword>
<gene>
    <name evidence="1" type="ORF">OLEA9_A022197</name>
</gene>
<dbReference type="Gramene" id="OE9A022197T1">
    <property type="protein sequence ID" value="OE9A022197C1"/>
    <property type="gene ID" value="OE9A022197"/>
</dbReference>
<dbReference type="OrthoDB" id="27073at2759"/>
<organism evidence="1 2">
    <name type="scientific">Olea europaea subsp. europaea</name>
    <dbReference type="NCBI Taxonomy" id="158383"/>
    <lineage>
        <taxon>Eukaryota</taxon>
        <taxon>Viridiplantae</taxon>
        <taxon>Streptophyta</taxon>
        <taxon>Embryophyta</taxon>
        <taxon>Tracheophyta</taxon>
        <taxon>Spermatophyta</taxon>
        <taxon>Magnoliopsida</taxon>
        <taxon>eudicotyledons</taxon>
        <taxon>Gunneridae</taxon>
        <taxon>Pentapetalae</taxon>
        <taxon>asterids</taxon>
        <taxon>lamiids</taxon>
        <taxon>Lamiales</taxon>
        <taxon>Oleaceae</taxon>
        <taxon>Oleeae</taxon>
        <taxon>Olea</taxon>
    </lineage>
</organism>
<evidence type="ECO:0000313" key="2">
    <source>
        <dbReference type="Proteomes" id="UP000594638"/>
    </source>
</evidence>
<reference evidence="1 2" key="1">
    <citation type="submission" date="2019-12" db="EMBL/GenBank/DDBJ databases">
        <authorList>
            <person name="Alioto T."/>
            <person name="Alioto T."/>
            <person name="Gomez Garrido J."/>
        </authorList>
    </citation>
    <scope>NUCLEOTIDE SEQUENCE [LARGE SCALE GENOMIC DNA]</scope>
</reference>
<dbReference type="EMBL" id="CACTIH010002188">
    <property type="protein sequence ID" value="CAA2974646.1"/>
    <property type="molecule type" value="Genomic_DNA"/>
</dbReference>
<name>A0A8S0R745_OLEEU</name>
<accession>A0A8S0R745</accession>
<sequence length="93" mass="10508">MYRLFSKIPRGSDPDAVIFKQHVSVKGKPSAKQAEDAASNKKVGVNDEALKRHWRRCVSCALQYCFVIYIVKHIEDMIEVLFTFAGGKTASLY</sequence>
<dbReference type="Gene3D" id="1.20.1310.10">
    <property type="entry name" value="Cullin Repeats"/>
    <property type="match status" value="1"/>
</dbReference>
<dbReference type="AlphaFoldDB" id="A0A8S0R745"/>